<evidence type="ECO:0000313" key="2">
    <source>
        <dbReference type="EMBL" id="QPC47876.1"/>
    </source>
</evidence>
<sequence length="133" mass="15731">MEEQLKKLKNSLHNVPDLTFSNDDKQIIKQRLEKKAVTSKRNLLLSLFQLLERPRSGTEVLTLLRARGIKNYEYNEGTLFIKLHELEQEGYLQSGWIDDVKEYQITKNGRKQLHALESKQVKEATKLHEIWER</sequence>
<accession>A0A7S8CDJ1</accession>
<evidence type="ECO:0000313" key="3">
    <source>
        <dbReference type="Proteomes" id="UP000593626"/>
    </source>
</evidence>
<dbReference type="AlphaFoldDB" id="A0A7S8CDJ1"/>
<dbReference type="SUPFAM" id="SSF46785">
    <property type="entry name" value="Winged helix' DNA-binding domain"/>
    <property type="match status" value="1"/>
</dbReference>
<organism evidence="2 3">
    <name type="scientific">Mangrovibacillus cuniculi</name>
    <dbReference type="NCBI Taxonomy" id="2593652"/>
    <lineage>
        <taxon>Bacteria</taxon>
        <taxon>Bacillati</taxon>
        <taxon>Bacillota</taxon>
        <taxon>Bacilli</taxon>
        <taxon>Bacillales</taxon>
        <taxon>Bacillaceae</taxon>
        <taxon>Mangrovibacillus</taxon>
    </lineage>
</organism>
<dbReference type="Proteomes" id="UP000593626">
    <property type="component" value="Chromosome"/>
</dbReference>
<dbReference type="InterPro" id="IPR005149">
    <property type="entry name" value="Tscrpt_reg_PadR_N"/>
</dbReference>
<dbReference type="RefSeq" id="WP_239672555.1">
    <property type="nucleotide sequence ID" value="NZ_CP049742.1"/>
</dbReference>
<proteinExistence type="predicted"/>
<protein>
    <submittedName>
        <fullName evidence="2">PadR family transcriptional regulator</fullName>
    </submittedName>
</protein>
<dbReference type="Pfam" id="PF03551">
    <property type="entry name" value="PadR"/>
    <property type="match status" value="1"/>
</dbReference>
<dbReference type="InterPro" id="IPR036388">
    <property type="entry name" value="WH-like_DNA-bd_sf"/>
</dbReference>
<feature type="domain" description="Transcription regulator PadR N-terminal" evidence="1">
    <location>
        <begin position="50"/>
        <end position="114"/>
    </location>
</feature>
<evidence type="ECO:0000259" key="1">
    <source>
        <dbReference type="Pfam" id="PF03551"/>
    </source>
</evidence>
<dbReference type="Gene3D" id="1.10.10.10">
    <property type="entry name" value="Winged helix-like DNA-binding domain superfamily/Winged helix DNA-binding domain"/>
    <property type="match status" value="1"/>
</dbReference>
<dbReference type="KEGG" id="mcui:G8O30_13355"/>
<dbReference type="EMBL" id="CP049742">
    <property type="protein sequence ID" value="QPC47876.1"/>
    <property type="molecule type" value="Genomic_DNA"/>
</dbReference>
<name>A0A7S8CDJ1_9BACI</name>
<dbReference type="PANTHER" id="PTHR43252:SF7">
    <property type="entry name" value="TRANSCRIPTIONAL REGULATOR YQJI"/>
    <property type="match status" value="1"/>
</dbReference>
<gene>
    <name evidence="2" type="ORF">G8O30_13355</name>
</gene>
<dbReference type="PANTHER" id="PTHR43252">
    <property type="entry name" value="TRANSCRIPTIONAL REGULATOR YQJI"/>
    <property type="match status" value="1"/>
</dbReference>
<reference evidence="2 3" key="1">
    <citation type="submission" date="2019-07" db="EMBL/GenBank/DDBJ databases">
        <title>Genome sequence of 2 isolates from Red Sea Mangroves.</title>
        <authorList>
            <person name="Sefrji F."/>
            <person name="Michoud G."/>
            <person name="Merlino G."/>
            <person name="Daffonchio D."/>
        </authorList>
    </citation>
    <scope>NUCLEOTIDE SEQUENCE [LARGE SCALE GENOMIC DNA]</scope>
    <source>
        <strain evidence="2 3">R1DC41</strain>
    </source>
</reference>
<keyword evidence="3" id="KW-1185">Reference proteome</keyword>
<dbReference type="InterPro" id="IPR036390">
    <property type="entry name" value="WH_DNA-bd_sf"/>
</dbReference>